<evidence type="ECO:0000259" key="8">
    <source>
        <dbReference type="PROSITE" id="PS51910"/>
    </source>
</evidence>
<dbReference type="SMART" id="SM00495">
    <property type="entry name" value="ChtBD3"/>
    <property type="match status" value="2"/>
</dbReference>
<dbReference type="AlphaFoldDB" id="A0A4U0Q5I5"/>
<dbReference type="InterPro" id="IPR003610">
    <property type="entry name" value="CBM5/12"/>
</dbReference>
<organism evidence="9 10">
    <name type="scientific">Chitiniphilus eburneus</name>
    <dbReference type="NCBI Taxonomy" id="2571148"/>
    <lineage>
        <taxon>Bacteria</taxon>
        <taxon>Pseudomonadati</taxon>
        <taxon>Pseudomonadota</taxon>
        <taxon>Betaproteobacteria</taxon>
        <taxon>Neisseriales</taxon>
        <taxon>Chitinibacteraceae</taxon>
        <taxon>Chitiniphilus</taxon>
    </lineage>
</organism>
<dbReference type="Pfam" id="PF02839">
    <property type="entry name" value="CBM_5_12"/>
    <property type="match status" value="2"/>
</dbReference>
<dbReference type="Proteomes" id="UP000310016">
    <property type="component" value="Unassembled WGS sequence"/>
</dbReference>
<dbReference type="EC" id="3.2.1.14" evidence="2"/>
<dbReference type="SUPFAM" id="SSF54556">
    <property type="entry name" value="Chitinase insertion domain"/>
    <property type="match status" value="1"/>
</dbReference>
<dbReference type="GO" id="GO:0008843">
    <property type="term" value="F:endochitinase activity"/>
    <property type="evidence" value="ECO:0007669"/>
    <property type="project" value="UniProtKB-EC"/>
</dbReference>
<protein>
    <recommendedName>
        <fullName evidence="2">chitinase</fullName>
        <ecNumber evidence="2">3.2.1.14</ecNumber>
    </recommendedName>
</protein>
<evidence type="ECO:0000256" key="5">
    <source>
        <dbReference type="ARBA" id="ARBA00023277"/>
    </source>
</evidence>
<name>A0A4U0Q5I5_9NEIS</name>
<dbReference type="Gene3D" id="3.10.50.10">
    <property type="match status" value="1"/>
</dbReference>
<dbReference type="PROSITE" id="PS01095">
    <property type="entry name" value="GH18_1"/>
    <property type="match status" value="1"/>
</dbReference>
<dbReference type="Gene3D" id="2.10.10.20">
    <property type="entry name" value="Carbohydrate-binding module superfamily 5/12"/>
    <property type="match status" value="2"/>
</dbReference>
<dbReference type="EMBL" id="SUMF01000003">
    <property type="protein sequence ID" value="TJZ76349.1"/>
    <property type="molecule type" value="Genomic_DNA"/>
</dbReference>
<feature type="domain" description="GH18" evidence="8">
    <location>
        <begin position="189"/>
        <end position="618"/>
    </location>
</feature>
<dbReference type="PANTHER" id="PTHR11177:SF317">
    <property type="entry name" value="CHITINASE 12-RELATED"/>
    <property type="match status" value="1"/>
</dbReference>
<keyword evidence="4" id="KW-0146">Chitin degradation</keyword>
<reference evidence="9 10" key="1">
    <citation type="submission" date="2019-04" db="EMBL/GenBank/DDBJ databases">
        <title>Chitiniphilus eburnea sp. nov., a novel chitinolytic bacterium isolated from aquaculture sludge.</title>
        <authorList>
            <person name="Sheng M."/>
        </authorList>
    </citation>
    <scope>NUCLEOTIDE SEQUENCE [LARGE SCALE GENOMIC DNA]</scope>
    <source>
        <strain evidence="9 10">HX-2-15</strain>
    </source>
</reference>
<accession>A0A4U0Q5I5</accession>
<gene>
    <name evidence="9" type="ORF">FAZ21_05710</name>
</gene>
<keyword evidence="5" id="KW-0119">Carbohydrate metabolism</keyword>
<dbReference type="SMART" id="SM00636">
    <property type="entry name" value="Glyco_18"/>
    <property type="match status" value="1"/>
</dbReference>
<dbReference type="InterPro" id="IPR001223">
    <property type="entry name" value="Glyco_hydro18_cat"/>
</dbReference>
<keyword evidence="10" id="KW-1185">Reference proteome</keyword>
<keyword evidence="3 7" id="KW-0378">Hydrolase</keyword>
<keyword evidence="6 7" id="KW-0326">Glycosidase</keyword>
<dbReference type="Pfam" id="PF00704">
    <property type="entry name" value="Glyco_hydro_18"/>
    <property type="match status" value="1"/>
</dbReference>
<sequence length="618" mass="65670">MAAAYVFAAAPAWQEGSVYAAGDVVSYAGAEYRARTTHTAHIGANWNPASSPTLWVVVAGGSGEVTPPPVTPPGVTPVVPVVTPTPVATGCHQAWSSTEVYLGGALVTYNGRNYKAGWYTQNDEPTKGGEWGVWKDQGACAGGGDVTPVPVTPVPVTPVPVTPVPVTPVPVTPVPVTPVPVTPVPPGGTQVGAYFSQWGVYDRGYEVADIDLSGAAPKLTFINYAFGNIYQKNGGYECVSGVNRLETGASDPNAPDAGLGGDAWADYVRPPSRLVDPTKTTTWGAPLRGNFNELKNLKAKYPNLKVLISLGGWTWSKWFSAASATDSLRKQLVSSCIDVYIKGNLAAFDGSGGVAAAKGVFDGIDIDWEFPGSHGGQPYNTVSPADTQNFTLLMKEFRTQLDALNDGHKLLTAAVGAGKDKIDLTEPAAYSQYLDWINIMSYDYNGTWAAQGPTDFQAHLYPDPTNPNAIDPKTGEASLATYYNTDSAVKSLLAKGIPAKKLHLGIPYYGRGWTGVQPGPNGDGLYQAATGAGRGTYEAGNEDYKVLKNAPGTVHYHPVTKQSWKYDGNNWWSYDTPQDIAVKVDYIKSMGLGGAFGWSLDGDTKDAELTKEMAKVRQ</sequence>
<dbReference type="SUPFAM" id="SSF51445">
    <property type="entry name" value="(Trans)glycosidases"/>
    <property type="match status" value="1"/>
</dbReference>
<dbReference type="OrthoDB" id="8573752at2"/>
<evidence type="ECO:0000256" key="1">
    <source>
        <dbReference type="ARBA" id="ARBA00000822"/>
    </source>
</evidence>
<dbReference type="GO" id="GO:0005975">
    <property type="term" value="P:carbohydrate metabolic process"/>
    <property type="evidence" value="ECO:0007669"/>
    <property type="project" value="InterPro"/>
</dbReference>
<evidence type="ECO:0000256" key="3">
    <source>
        <dbReference type="ARBA" id="ARBA00022801"/>
    </source>
</evidence>
<dbReference type="GO" id="GO:0008061">
    <property type="term" value="F:chitin binding"/>
    <property type="evidence" value="ECO:0007669"/>
    <property type="project" value="InterPro"/>
</dbReference>
<dbReference type="CDD" id="cd06548">
    <property type="entry name" value="GH18_chitinase"/>
    <property type="match status" value="1"/>
</dbReference>
<dbReference type="CDD" id="cd12215">
    <property type="entry name" value="ChiC_BD"/>
    <property type="match status" value="1"/>
</dbReference>
<dbReference type="PANTHER" id="PTHR11177">
    <property type="entry name" value="CHITINASE"/>
    <property type="match status" value="1"/>
</dbReference>
<proteinExistence type="predicted"/>
<evidence type="ECO:0000256" key="4">
    <source>
        <dbReference type="ARBA" id="ARBA00023024"/>
    </source>
</evidence>
<dbReference type="CDD" id="cd12214">
    <property type="entry name" value="ChiA1_BD"/>
    <property type="match status" value="1"/>
</dbReference>
<dbReference type="InterPro" id="IPR036573">
    <property type="entry name" value="CBM_sf_5/12"/>
</dbReference>
<comment type="catalytic activity">
    <reaction evidence="1">
        <text>Random endo-hydrolysis of N-acetyl-beta-D-glucosaminide (1-&gt;4)-beta-linkages in chitin and chitodextrins.</text>
        <dbReference type="EC" id="3.2.1.14"/>
    </reaction>
</comment>
<evidence type="ECO:0000313" key="10">
    <source>
        <dbReference type="Proteomes" id="UP000310016"/>
    </source>
</evidence>
<evidence type="ECO:0000256" key="6">
    <source>
        <dbReference type="ARBA" id="ARBA00023295"/>
    </source>
</evidence>
<dbReference type="InterPro" id="IPR029070">
    <property type="entry name" value="Chitinase_insertion_sf"/>
</dbReference>
<evidence type="ECO:0000256" key="7">
    <source>
        <dbReference type="RuleBase" id="RU000489"/>
    </source>
</evidence>
<dbReference type="GO" id="GO:0030246">
    <property type="term" value="F:carbohydrate binding"/>
    <property type="evidence" value="ECO:0007669"/>
    <property type="project" value="InterPro"/>
</dbReference>
<evidence type="ECO:0000313" key="9">
    <source>
        <dbReference type="EMBL" id="TJZ76349.1"/>
    </source>
</evidence>
<dbReference type="InterPro" id="IPR011583">
    <property type="entry name" value="Chitinase_II/V-like_cat"/>
</dbReference>
<dbReference type="InterPro" id="IPR001579">
    <property type="entry name" value="Glyco_hydro_18_chit_AS"/>
</dbReference>
<dbReference type="GO" id="GO:0006032">
    <property type="term" value="P:chitin catabolic process"/>
    <property type="evidence" value="ECO:0007669"/>
    <property type="project" value="UniProtKB-KW"/>
</dbReference>
<dbReference type="PROSITE" id="PS51910">
    <property type="entry name" value="GH18_2"/>
    <property type="match status" value="1"/>
</dbReference>
<dbReference type="InterPro" id="IPR050314">
    <property type="entry name" value="Glycosyl_Hydrlase_18"/>
</dbReference>
<dbReference type="Gene3D" id="3.20.20.80">
    <property type="entry name" value="Glycosidases"/>
    <property type="match status" value="1"/>
</dbReference>
<dbReference type="GO" id="GO:0005576">
    <property type="term" value="C:extracellular region"/>
    <property type="evidence" value="ECO:0007669"/>
    <property type="project" value="InterPro"/>
</dbReference>
<keyword evidence="4" id="KW-0624">Polysaccharide degradation</keyword>
<comment type="caution">
    <text evidence="9">The sequence shown here is derived from an EMBL/GenBank/DDBJ whole genome shotgun (WGS) entry which is preliminary data.</text>
</comment>
<dbReference type="SUPFAM" id="SSF51055">
    <property type="entry name" value="Carbohydrate binding domain"/>
    <property type="match status" value="2"/>
</dbReference>
<evidence type="ECO:0000256" key="2">
    <source>
        <dbReference type="ARBA" id="ARBA00012729"/>
    </source>
</evidence>
<dbReference type="InterPro" id="IPR017853">
    <property type="entry name" value="GH"/>
</dbReference>